<feature type="coiled-coil region" evidence="4">
    <location>
        <begin position="77"/>
        <end position="107"/>
    </location>
</feature>
<evidence type="ECO:0000313" key="7">
    <source>
        <dbReference type="Proteomes" id="UP001318860"/>
    </source>
</evidence>
<keyword evidence="3 4" id="KW-0175">Coiled coil</keyword>
<evidence type="ECO:0000313" key="6">
    <source>
        <dbReference type="EMBL" id="KAK6153220.1"/>
    </source>
</evidence>
<comment type="caution">
    <text evidence="6">The sequence shown here is derived from an EMBL/GenBank/DDBJ whole genome shotgun (WGS) entry which is preliminary data.</text>
</comment>
<comment type="subcellular location">
    <subcellularLocation>
        <location evidence="1">Golgi apparatus</location>
    </subcellularLocation>
</comment>
<dbReference type="Proteomes" id="UP001318860">
    <property type="component" value="Unassembled WGS sequence"/>
</dbReference>
<organism evidence="6 7">
    <name type="scientific">Rehmannia glutinosa</name>
    <name type="common">Chinese foxglove</name>
    <dbReference type="NCBI Taxonomy" id="99300"/>
    <lineage>
        <taxon>Eukaryota</taxon>
        <taxon>Viridiplantae</taxon>
        <taxon>Streptophyta</taxon>
        <taxon>Embryophyta</taxon>
        <taxon>Tracheophyta</taxon>
        <taxon>Spermatophyta</taxon>
        <taxon>Magnoliopsida</taxon>
        <taxon>eudicotyledons</taxon>
        <taxon>Gunneridae</taxon>
        <taxon>Pentapetalae</taxon>
        <taxon>asterids</taxon>
        <taxon>lamiids</taxon>
        <taxon>Lamiales</taxon>
        <taxon>Orobanchaceae</taxon>
        <taxon>Rehmannieae</taxon>
        <taxon>Rehmannia</taxon>
    </lineage>
</organism>
<dbReference type="EMBL" id="JABTTQ020000006">
    <property type="protein sequence ID" value="KAK6153220.1"/>
    <property type="molecule type" value="Genomic_DNA"/>
</dbReference>
<gene>
    <name evidence="6" type="ORF">DH2020_012859</name>
</gene>
<accession>A0ABR0X450</accession>
<feature type="compositionally biased region" description="Polar residues" evidence="5">
    <location>
        <begin position="766"/>
        <end position="786"/>
    </location>
</feature>
<evidence type="ECO:0000256" key="3">
    <source>
        <dbReference type="ARBA" id="ARBA00023054"/>
    </source>
</evidence>
<evidence type="ECO:0000256" key="2">
    <source>
        <dbReference type="ARBA" id="ARBA00023034"/>
    </source>
</evidence>
<sequence length="873" mass="99403">MWSSVANLKESLSKIALDVHDEDDKELSIYTPRSHDQFDNGNSVSECRISRNFTRSSTPTHSPIVNGFDSPSNHDEIQQYKTEIKRLQESEAEIKALSVNYASLLKEKELKFRKQDNWTDTLLLQLCDITSRCDYSFMDQILKLTEESGSLKQNLLTTNAALSASKSVPKELSDQMEDKNRSLAVMQATHESQMKQLVVELDRERGKVASMQITLQEEQKLNGSLQQELSSLKDENNKMLREMHKTRDDLNQKISEIGRLQMELRRRDKQETNDTKEKDEFEAALKAIRSYPAGKDIPGDVDPSDKHSSSMNEEELQQSLRKLEKDLKETRHERDKALQQLNRLKQHLLEKESEESEKMDEDSKIIEELREINEHQRLQISRLEKALKQAIGSQEEIKMSNVNELKKAKETIDELNRKLTSCMSTIDAKNMEVLNLQTALGQYYAEIEAKERLGEELSVAKEESARLMKQLKEAHQQADASKRDKEEILGKLSQAERILADGKNRVKKLEEDNEKLRRALEQSMTRLNRMSVDSDFLVDRRIVIKLLVTYFQRNHSKEVLDLMVRMLGFSDEDKQRIGVAQQGAGKGVVRGVLGLPGRLVGGILGSGTAGGHATMASDNQESEKQAWTLFCLVSSSKHSCQKRPRLGATIPRLSIPPGDKSDQAVAWDCLGLAFGEAKGEEKRRLFMPRRHRFLSPRPSSPRPWLVALASPIALTTMHPNKITFYLPLFVTKFVAGKLLQSFADLWVDFLLKETEREKRELAGGSNPDQDSTETTSPLSDYKGTNISKPSPSSTKTKCRHTLVGTSYNVNILIQSFQQFLLPCLKAILKARNYFQDTEYLCIYTCKYTISTDFQLLDIIDDLCSFNSFVPSVE</sequence>
<feature type="region of interest" description="Disordered" evidence="5">
    <location>
        <begin position="291"/>
        <end position="318"/>
    </location>
</feature>
<feature type="coiled-coil region" evidence="4">
    <location>
        <begin position="450"/>
        <end position="533"/>
    </location>
</feature>
<reference evidence="6 7" key="1">
    <citation type="journal article" date="2021" name="Comput. Struct. Biotechnol. J.">
        <title>De novo genome assembly of the potent medicinal plant Rehmannia glutinosa using nanopore technology.</title>
        <authorList>
            <person name="Ma L."/>
            <person name="Dong C."/>
            <person name="Song C."/>
            <person name="Wang X."/>
            <person name="Zheng X."/>
            <person name="Niu Y."/>
            <person name="Chen S."/>
            <person name="Feng W."/>
        </authorList>
    </citation>
    <scope>NUCLEOTIDE SEQUENCE [LARGE SCALE GENOMIC DNA]</scope>
    <source>
        <strain evidence="6">DH-2019</strain>
    </source>
</reference>
<dbReference type="PANTHER" id="PTHR18921">
    <property type="entry name" value="MYOSIN HEAVY CHAIN - RELATED"/>
    <property type="match status" value="1"/>
</dbReference>
<evidence type="ECO:0000256" key="1">
    <source>
        <dbReference type="ARBA" id="ARBA00004555"/>
    </source>
</evidence>
<evidence type="ECO:0000256" key="4">
    <source>
        <dbReference type="SAM" id="Coils"/>
    </source>
</evidence>
<proteinExistence type="predicted"/>
<keyword evidence="7" id="KW-1185">Reference proteome</keyword>
<feature type="coiled-coil region" evidence="4">
    <location>
        <begin position="215"/>
        <end position="249"/>
    </location>
</feature>
<protein>
    <submittedName>
        <fullName evidence="6">Uncharacterized protein</fullName>
    </submittedName>
</protein>
<dbReference type="PANTHER" id="PTHR18921:SF2">
    <property type="entry name" value="THYROID RECEPTOR-INTERACTING PROTEIN 11"/>
    <property type="match status" value="1"/>
</dbReference>
<name>A0ABR0X450_REHGL</name>
<feature type="region of interest" description="Disordered" evidence="5">
    <location>
        <begin position="758"/>
        <end position="796"/>
    </location>
</feature>
<keyword evidence="2" id="KW-0333">Golgi apparatus</keyword>
<evidence type="ECO:0000256" key="5">
    <source>
        <dbReference type="SAM" id="MobiDB-lite"/>
    </source>
</evidence>